<reference evidence="3" key="1">
    <citation type="submission" date="2018-06" db="EMBL/GenBank/DDBJ databases">
        <authorList>
            <person name="Zhirakovskaya E."/>
        </authorList>
    </citation>
    <scope>NUCLEOTIDE SEQUENCE</scope>
</reference>
<protein>
    <submittedName>
        <fullName evidence="3">Uncharacterized protein</fullName>
    </submittedName>
</protein>
<dbReference type="EMBL" id="UOEU01000015">
    <property type="protein sequence ID" value="VAW29930.1"/>
    <property type="molecule type" value="Genomic_DNA"/>
</dbReference>
<organism evidence="3">
    <name type="scientific">hydrothermal vent metagenome</name>
    <dbReference type="NCBI Taxonomy" id="652676"/>
    <lineage>
        <taxon>unclassified sequences</taxon>
        <taxon>metagenomes</taxon>
        <taxon>ecological metagenomes</taxon>
    </lineage>
</organism>
<accession>A0A3B0ULF0</accession>
<feature type="region of interest" description="Disordered" evidence="1">
    <location>
        <begin position="64"/>
        <end position="87"/>
    </location>
</feature>
<gene>
    <name evidence="3" type="ORF">MNBD_CHLOROFLEXI01-2167</name>
</gene>
<evidence type="ECO:0000313" key="3">
    <source>
        <dbReference type="EMBL" id="VAW29930.1"/>
    </source>
</evidence>
<evidence type="ECO:0000256" key="2">
    <source>
        <dbReference type="SAM" id="Phobius"/>
    </source>
</evidence>
<keyword evidence="2" id="KW-0472">Membrane</keyword>
<dbReference type="AlphaFoldDB" id="A0A3B0ULF0"/>
<sequence length="723" mass="80455">MSATDYDNYEPISPSAPANNSRRTLFVLGGCLAIFLCMGCFTLGLGYYAWTQYSDEILSEFATATPERRNDNSEATPTRESSGGREGAITPTAAIAEVATLTPSAPATVTPEPSATILPSNEVIDAVIPAEIEQQPLPIRAEADLDLLYTSYYPEHDYFETAVRLGQEDLGARTVTGGQYTIGDTQEFYNGDDQIDATLALATENVYFWVEDGLDLNQAELTAVADRFENEFYPQLIRLFGELWTPGIDGDPRFSVLHAKNGIDEELGRFSSEDEFPKSLYRTSNEQELIYLNMGELSLGSDLYFGTLVHEVQHLIQWYVDPSETVWLNEGLSQLAEIYLGFDDTAPSEDYLEQPGTQLNSWDYEDEQVYAHYAGAYLFSVYLWEQLGDEAIQELVRHPANGMAAVWAILQGYRPDSSVEQFTAAWAAANYLDNEGAERPYYYQSLRIQQPDITAKIDNNESLERLEEMSQFGVHYIDLNDLRGDTTITFAGDTAVNLIGAPPRSGEQMWYAPGVDDMNAQLTATFDLTGVSQATLKYAVWYELEEDYDYAYLSVSADGGQTWEILQPSHYSSGEYGPAYNGRSTNRNDAIDGWLKESVSLNSYVGQQIQIRFDVLTDGGITERGFAIDDIAIPELGYETNVESGADGWQADGFVQTGWQIPQRWSVLLIEDGPRPVVTPLLLNQHNQLSQTLPIGKGGGVLVIMPQTPFTSETATYWLTIEQ</sequence>
<keyword evidence="2" id="KW-1133">Transmembrane helix</keyword>
<dbReference type="Gene3D" id="2.60.120.260">
    <property type="entry name" value="Galactose-binding domain-like"/>
    <property type="match status" value="1"/>
</dbReference>
<evidence type="ECO:0000256" key="1">
    <source>
        <dbReference type="SAM" id="MobiDB-lite"/>
    </source>
</evidence>
<dbReference type="Pfam" id="PF20773">
    <property type="entry name" value="InhA-like_MAM"/>
    <property type="match status" value="1"/>
</dbReference>
<proteinExistence type="predicted"/>
<keyword evidence="2" id="KW-0812">Transmembrane</keyword>
<name>A0A3B0ULF0_9ZZZZ</name>
<feature type="transmembrane region" description="Helical" evidence="2">
    <location>
        <begin position="25"/>
        <end position="50"/>
    </location>
</feature>